<sequence length="66" mass="6925">MQIRVRGADKGCRLGNPLNSQRAASRLYSAVCPSGTSGKRDLTHGAGAQGAHGVMESTNWTVRRAG</sequence>
<keyword evidence="2" id="KW-1185">Reference proteome</keyword>
<evidence type="ECO:0000313" key="1">
    <source>
        <dbReference type="EMBL" id="GGK48541.1"/>
    </source>
</evidence>
<accession>A0A917V8B6</accession>
<reference evidence="1" key="1">
    <citation type="journal article" date="2014" name="Int. J. Syst. Evol. Microbiol.">
        <title>Complete genome sequence of Corynebacterium casei LMG S-19264T (=DSM 44701T), isolated from a smear-ripened cheese.</title>
        <authorList>
            <consortium name="US DOE Joint Genome Institute (JGI-PGF)"/>
            <person name="Walter F."/>
            <person name="Albersmeier A."/>
            <person name="Kalinowski J."/>
            <person name="Ruckert C."/>
        </authorList>
    </citation>
    <scope>NUCLEOTIDE SEQUENCE</scope>
    <source>
        <strain evidence="1">JCM 3035</strain>
    </source>
</reference>
<name>A0A917V8B6_9ACTN</name>
<gene>
    <name evidence="1" type="ORF">GCM10010094_05940</name>
</gene>
<protein>
    <submittedName>
        <fullName evidence="1">Uncharacterized protein</fullName>
    </submittedName>
</protein>
<evidence type="ECO:0000313" key="2">
    <source>
        <dbReference type="Proteomes" id="UP000637788"/>
    </source>
</evidence>
<proteinExistence type="predicted"/>
<organism evidence="1 2">
    <name type="scientific">Streptomyces flaveus</name>
    <dbReference type="NCBI Taxonomy" id="66370"/>
    <lineage>
        <taxon>Bacteria</taxon>
        <taxon>Bacillati</taxon>
        <taxon>Actinomycetota</taxon>
        <taxon>Actinomycetes</taxon>
        <taxon>Kitasatosporales</taxon>
        <taxon>Streptomycetaceae</taxon>
        <taxon>Streptomyces</taxon>
        <taxon>Streptomyces aurantiacus group</taxon>
    </lineage>
</organism>
<comment type="caution">
    <text evidence="1">The sequence shown here is derived from an EMBL/GenBank/DDBJ whole genome shotgun (WGS) entry which is preliminary data.</text>
</comment>
<dbReference type="Proteomes" id="UP000637788">
    <property type="component" value="Unassembled WGS sequence"/>
</dbReference>
<dbReference type="AlphaFoldDB" id="A0A917V8B6"/>
<dbReference type="EMBL" id="BMPQ01000001">
    <property type="protein sequence ID" value="GGK48541.1"/>
    <property type="molecule type" value="Genomic_DNA"/>
</dbReference>
<reference evidence="1" key="2">
    <citation type="submission" date="2020-09" db="EMBL/GenBank/DDBJ databases">
        <authorList>
            <person name="Sun Q."/>
            <person name="Ohkuma M."/>
        </authorList>
    </citation>
    <scope>NUCLEOTIDE SEQUENCE</scope>
    <source>
        <strain evidence="1">JCM 3035</strain>
    </source>
</reference>